<evidence type="ECO:0000256" key="2">
    <source>
        <dbReference type="ARBA" id="ARBA00004651"/>
    </source>
</evidence>
<dbReference type="InterPro" id="IPR039653">
    <property type="entry name" value="Prenyltransferase"/>
</dbReference>
<feature type="transmembrane region" description="Helical" evidence="8">
    <location>
        <begin position="305"/>
        <end position="324"/>
    </location>
</feature>
<dbReference type="AlphaFoldDB" id="A0AAF0FQW0"/>
<evidence type="ECO:0000256" key="4">
    <source>
        <dbReference type="ARBA" id="ARBA00022679"/>
    </source>
</evidence>
<dbReference type="PANTHER" id="PTHR11048:SF28">
    <property type="entry name" value="4-HYDROXYBENZOATE POLYPRENYLTRANSFERASE, MITOCHONDRIAL"/>
    <property type="match status" value="1"/>
</dbReference>
<evidence type="ECO:0000256" key="7">
    <source>
        <dbReference type="ARBA" id="ARBA00023136"/>
    </source>
</evidence>
<evidence type="ECO:0000256" key="6">
    <source>
        <dbReference type="ARBA" id="ARBA00022989"/>
    </source>
</evidence>
<dbReference type="PANTHER" id="PTHR11048">
    <property type="entry name" value="PRENYLTRANSFERASES"/>
    <property type="match status" value="1"/>
</dbReference>
<reference evidence="9" key="1">
    <citation type="submission" date="2022-01" db="EMBL/GenBank/DDBJ databases">
        <title>Complete genome of Methanomicrobium antiquum DSM 21220.</title>
        <authorList>
            <person name="Chen S.-C."/>
            <person name="You Y.-T."/>
            <person name="Zhou Y.-Z."/>
            <person name="Lai M.-C."/>
        </authorList>
    </citation>
    <scope>NUCLEOTIDE SEQUENCE</scope>
    <source>
        <strain evidence="9">DSM 21220</strain>
    </source>
</reference>
<accession>A0AAF0FQW0</accession>
<dbReference type="KEGG" id="manq:L1994_05885"/>
<feature type="transmembrane region" description="Helical" evidence="8">
    <location>
        <begin position="48"/>
        <end position="70"/>
    </location>
</feature>
<evidence type="ECO:0000256" key="3">
    <source>
        <dbReference type="ARBA" id="ARBA00005985"/>
    </source>
</evidence>
<feature type="transmembrane region" description="Helical" evidence="8">
    <location>
        <begin position="163"/>
        <end position="180"/>
    </location>
</feature>
<feature type="transmembrane region" description="Helical" evidence="8">
    <location>
        <begin position="133"/>
        <end position="151"/>
    </location>
</feature>
<comment type="subcellular location">
    <subcellularLocation>
        <location evidence="2">Cell membrane</location>
        <topology evidence="2">Multi-pass membrane protein</topology>
    </subcellularLocation>
</comment>
<dbReference type="Gene3D" id="1.10.357.140">
    <property type="entry name" value="UbiA prenyltransferase"/>
    <property type="match status" value="1"/>
</dbReference>
<feature type="transmembrane region" description="Helical" evidence="8">
    <location>
        <begin position="258"/>
        <end position="275"/>
    </location>
</feature>
<feature type="transmembrane region" description="Helical" evidence="8">
    <location>
        <begin position="21"/>
        <end position="42"/>
    </location>
</feature>
<dbReference type="Proteomes" id="UP001218895">
    <property type="component" value="Chromosome"/>
</dbReference>
<feature type="transmembrane region" description="Helical" evidence="8">
    <location>
        <begin position="186"/>
        <end position="209"/>
    </location>
</feature>
<evidence type="ECO:0000256" key="1">
    <source>
        <dbReference type="ARBA" id="ARBA00001946"/>
    </source>
</evidence>
<dbReference type="GO" id="GO:0005886">
    <property type="term" value="C:plasma membrane"/>
    <property type="evidence" value="ECO:0007669"/>
    <property type="project" value="UniProtKB-SubCell"/>
</dbReference>
<gene>
    <name evidence="9" type="ORF">L1994_05885</name>
</gene>
<feature type="transmembrane region" description="Helical" evidence="8">
    <location>
        <begin position="110"/>
        <end position="127"/>
    </location>
</feature>
<evidence type="ECO:0000256" key="8">
    <source>
        <dbReference type="SAM" id="Phobius"/>
    </source>
</evidence>
<keyword evidence="4" id="KW-0808">Transferase</keyword>
<dbReference type="Pfam" id="PF01040">
    <property type="entry name" value="UbiA"/>
    <property type="match status" value="1"/>
</dbReference>
<organism evidence="9 10">
    <name type="scientific">Methanomicrobium antiquum</name>
    <dbReference type="NCBI Taxonomy" id="487686"/>
    <lineage>
        <taxon>Archaea</taxon>
        <taxon>Methanobacteriati</taxon>
        <taxon>Methanobacteriota</taxon>
        <taxon>Stenosarchaea group</taxon>
        <taxon>Methanomicrobia</taxon>
        <taxon>Methanomicrobiales</taxon>
        <taxon>Methanomicrobiaceae</taxon>
        <taxon>Methanomicrobium</taxon>
    </lineage>
</organism>
<keyword evidence="7 8" id="KW-0472">Membrane</keyword>
<dbReference type="EMBL" id="CP091092">
    <property type="protein sequence ID" value="WFN37912.1"/>
    <property type="molecule type" value="Genomic_DNA"/>
</dbReference>
<proteinExistence type="inferred from homology"/>
<evidence type="ECO:0000313" key="9">
    <source>
        <dbReference type="EMBL" id="WFN37912.1"/>
    </source>
</evidence>
<dbReference type="NCBIfam" id="NF009511">
    <property type="entry name" value="PRK12871.1"/>
    <property type="match status" value="1"/>
</dbReference>
<dbReference type="RefSeq" id="WP_278100751.1">
    <property type="nucleotide sequence ID" value="NZ_CP091092.1"/>
</dbReference>
<name>A0AAF0FQW0_9EURY</name>
<feature type="transmembrane region" description="Helical" evidence="8">
    <location>
        <begin position="230"/>
        <end position="252"/>
    </location>
</feature>
<dbReference type="InterPro" id="IPR000537">
    <property type="entry name" value="UbiA_prenyltransferase"/>
</dbReference>
<keyword evidence="6 8" id="KW-1133">Transmembrane helix</keyword>
<keyword evidence="5 8" id="KW-0812">Transmembrane</keyword>
<dbReference type="GeneID" id="79949909"/>
<protein>
    <submittedName>
        <fullName evidence="9">UbiA family prenyltransferase</fullName>
    </submittedName>
</protein>
<dbReference type="InterPro" id="IPR044878">
    <property type="entry name" value="UbiA_sf"/>
</dbReference>
<comment type="similarity">
    <text evidence="3">Belongs to the UbiA prenyltransferase family.</text>
</comment>
<comment type="cofactor">
    <cofactor evidence="1">
        <name>Mg(2+)</name>
        <dbReference type="ChEBI" id="CHEBI:18420"/>
    </cofactor>
</comment>
<evidence type="ECO:0000256" key="5">
    <source>
        <dbReference type="ARBA" id="ARBA00022692"/>
    </source>
</evidence>
<keyword evidence="10" id="KW-1185">Reference proteome</keyword>
<evidence type="ECO:0000313" key="10">
    <source>
        <dbReference type="Proteomes" id="UP001218895"/>
    </source>
</evidence>
<sequence>MQSKSTGFLRNSPNIRAYSDLLRLHFAIIWPLLFCSGTMLAFTTYGFFSWTYLIIAALIGLFGFEAGMVLNDYVDRFYDTKDIENSMTNYWRPFKTRPVAMGLIPARNGLILFVLLALTAFFLSLLLPFPHSLFVILIMVYCNTVEVFYQVKKRNQKFPVAQLVGRTDLALFLVAGYLVAGMPDFTAFICFLFLYTYAIGHLVVNDLADLKNDFARGMKTIPVLYGVKKAVIWVIVCTVLNGITIIFLASFLGLLSQAGLIFGFIFLLIANLIIIRGKGKGEKEREGEVKEKAKAIAIAKSAMKALPLFHVAMFVYSLSLLFSFV</sequence>
<dbReference type="GO" id="GO:0016765">
    <property type="term" value="F:transferase activity, transferring alkyl or aryl (other than methyl) groups"/>
    <property type="evidence" value="ECO:0007669"/>
    <property type="project" value="InterPro"/>
</dbReference>